<feature type="domain" description="Chalcone isomerase" evidence="1">
    <location>
        <begin position="180"/>
        <end position="404"/>
    </location>
</feature>
<dbReference type="OrthoDB" id="18193at2759"/>
<name>A0A6A6WAA1_9PEZI</name>
<proteinExistence type="predicted"/>
<dbReference type="PANTHER" id="PTHR47284">
    <property type="entry name" value="FATTY-ACID-BINDING PROTEIN 2"/>
    <property type="match status" value="1"/>
</dbReference>
<evidence type="ECO:0000313" key="3">
    <source>
        <dbReference type="Proteomes" id="UP000799437"/>
    </source>
</evidence>
<evidence type="ECO:0000313" key="2">
    <source>
        <dbReference type="EMBL" id="KAF2758041.1"/>
    </source>
</evidence>
<dbReference type="AlphaFoldDB" id="A0A6A6WAA1"/>
<gene>
    <name evidence="2" type="ORF">EJ05DRAFT_538294</name>
</gene>
<reference evidence="2" key="1">
    <citation type="journal article" date="2020" name="Stud. Mycol.">
        <title>101 Dothideomycetes genomes: a test case for predicting lifestyles and emergence of pathogens.</title>
        <authorList>
            <person name="Haridas S."/>
            <person name="Albert R."/>
            <person name="Binder M."/>
            <person name="Bloem J."/>
            <person name="Labutti K."/>
            <person name="Salamov A."/>
            <person name="Andreopoulos B."/>
            <person name="Baker S."/>
            <person name="Barry K."/>
            <person name="Bills G."/>
            <person name="Bluhm B."/>
            <person name="Cannon C."/>
            <person name="Castanera R."/>
            <person name="Culley D."/>
            <person name="Daum C."/>
            <person name="Ezra D."/>
            <person name="Gonzalez J."/>
            <person name="Henrissat B."/>
            <person name="Kuo A."/>
            <person name="Liang C."/>
            <person name="Lipzen A."/>
            <person name="Lutzoni F."/>
            <person name="Magnuson J."/>
            <person name="Mondo S."/>
            <person name="Nolan M."/>
            <person name="Ohm R."/>
            <person name="Pangilinan J."/>
            <person name="Park H.-J."/>
            <person name="Ramirez L."/>
            <person name="Alfaro M."/>
            <person name="Sun H."/>
            <person name="Tritt A."/>
            <person name="Yoshinaga Y."/>
            <person name="Zwiers L.-H."/>
            <person name="Turgeon B."/>
            <person name="Goodwin S."/>
            <person name="Spatafora J."/>
            <person name="Crous P."/>
            <person name="Grigoriev I."/>
        </authorList>
    </citation>
    <scope>NUCLEOTIDE SEQUENCE</scope>
    <source>
        <strain evidence="2">CBS 121739</strain>
    </source>
</reference>
<dbReference type="Proteomes" id="UP000799437">
    <property type="component" value="Unassembled WGS sequence"/>
</dbReference>
<accession>A0A6A6WAA1</accession>
<keyword evidence="3" id="KW-1185">Reference proteome</keyword>
<dbReference type="InterPro" id="IPR016088">
    <property type="entry name" value="Chalcone_isomerase_3-sand"/>
</dbReference>
<dbReference type="GO" id="GO:0016872">
    <property type="term" value="F:intramolecular lyase activity"/>
    <property type="evidence" value="ECO:0007669"/>
    <property type="project" value="InterPro"/>
</dbReference>
<dbReference type="InterPro" id="IPR016087">
    <property type="entry name" value="Chalcone_isomerase"/>
</dbReference>
<dbReference type="PANTHER" id="PTHR47284:SF3">
    <property type="entry name" value="FATTY-ACID-BINDING PROTEIN 2"/>
    <property type="match status" value="1"/>
</dbReference>
<dbReference type="Pfam" id="PF16035">
    <property type="entry name" value="Chalcone_2"/>
    <property type="match status" value="1"/>
</dbReference>
<protein>
    <recommendedName>
        <fullName evidence="1">Chalcone isomerase domain-containing protein</fullName>
    </recommendedName>
</protein>
<dbReference type="SUPFAM" id="SSF54626">
    <property type="entry name" value="Chalcone isomerase"/>
    <property type="match status" value="1"/>
</dbReference>
<evidence type="ECO:0000259" key="1">
    <source>
        <dbReference type="Pfam" id="PF16035"/>
    </source>
</evidence>
<organism evidence="2 3">
    <name type="scientific">Pseudovirgaria hyperparasitica</name>
    <dbReference type="NCBI Taxonomy" id="470096"/>
    <lineage>
        <taxon>Eukaryota</taxon>
        <taxon>Fungi</taxon>
        <taxon>Dikarya</taxon>
        <taxon>Ascomycota</taxon>
        <taxon>Pezizomycotina</taxon>
        <taxon>Dothideomycetes</taxon>
        <taxon>Dothideomycetes incertae sedis</taxon>
        <taxon>Acrospermales</taxon>
        <taxon>Acrospermaceae</taxon>
        <taxon>Pseudovirgaria</taxon>
    </lineage>
</organism>
<dbReference type="EMBL" id="ML996572">
    <property type="protein sequence ID" value="KAF2758041.1"/>
    <property type="molecule type" value="Genomic_DNA"/>
</dbReference>
<dbReference type="GeneID" id="54490495"/>
<sequence>MRALSITRLFARRPVAFRLRSSRLREPFLRPFTLKHERARSVEAYDEDEANQLKEPISNNPYDEIGRRRRRDAEVRKLKREIKFLFIGLAFSMAGTYACSCLIEEDIKYKKGHSADANPRDTEAFQGKPVVLAAGGQKLVVEDPSTHEQIELVPTGTSYVPHFPKIITLPSGVPGEKDPEYTLIGLGIRRVSFLNVQVYVVGLYVKNSSLAPLQASLVHHINPMASALIPGEKEELRTSLLDPESSSKIWEAVLQDGHSQIETAFRVVPVRDTNFNHLRDGWVTGLTNRIQEASQKAQNTIKDAGTSGQSTVSEVSEFDDDSMALSMREFKQIFQGRGKAPKGSIILLTRDGRGILDVLYQKNPAGGEVERIGRLEDERISRLLWLLYLGGKKPSSEEARKDVVSGVMAMVERPVGTVETQVV</sequence>
<dbReference type="RefSeq" id="XP_033600492.1">
    <property type="nucleotide sequence ID" value="XM_033749441.1"/>
</dbReference>
<dbReference type="InterPro" id="IPR036298">
    <property type="entry name" value="Chalcone_isomerase_sf"/>
</dbReference>
<dbReference type="Gene3D" id="3.50.70.10">
    <property type="match status" value="1"/>
</dbReference>